<dbReference type="Proteomes" id="UP001162483">
    <property type="component" value="Unassembled WGS sequence"/>
</dbReference>
<protein>
    <submittedName>
        <fullName evidence="1">Uncharacterized protein</fullName>
    </submittedName>
</protein>
<sequence>MHFSLYSSPLQRYTVLKPSVHLSWPLHSRVQSLSSLLLFQHWPRQILCGLFCAWALGEASFVDNTHACHSSSVYAVLCHGKQSPQFGFLLL</sequence>
<name>A0ABN9DR46_9NEOB</name>
<comment type="caution">
    <text evidence="1">The sequence shown here is derived from an EMBL/GenBank/DDBJ whole genome shotgun (WGS) entry which is preliminary data.</text>
</comment>
<dbReference type="EMBL" id="CATNWA010014715">
    <property type="protein sequence ID" value="CAI9575105.1"/>
    <property type="molecule type" value="Genomic_DNA"/>
</dbReference>
<proteinExistence type="predicted"/>
<gene>
    <name evidence="1" type="ORF">SPARVUS_LOCUS8130169</name>
</gene>
<evidence type="ECO:0000313" key="2">
    <source>
        <dbReference type="Proteomes" id="UP001162483"/>
    </source>
</evidence>
<keyword evidence="2" id="KW-1185">Reference proteome</keyword>
<evidence type="ECO:0000313" key="1">
    <source>
        <dbReference type="EMBL" id="CAI9575105.1"/>
    </source>
</evidence>
<reference evidence="1" key="1">
    <citation type="submission" date="2023-05" db="EMBL/GenBank/DDBJ databases">
        <authorList>
            <person name="Stuckert A."/>
        </authorList>
    </citation>
    <scope>NUCLEOTIDE SEQUENCE</scope>
</reference>
<accession>A0ABN9DR46</accession>
<organism evidence="1 2">
    <name type="scientific">Staurois parvus</name>
    <dbReference type="NCBI Taxonomy" id="386267"/>
    <lineage>
        <taxon>Eukaryota</taxon>
        <taxon>Metazoa</taxon>
        <taxon>Chordata</taxon>
        <taxon>Craniata</taxon>
        <taxon>Vertebrata</taxon>
        <taxon>Euteleostomi</taxon>
        <taxon>Amphibia</taxon>
        <taxon>Batrachia</taxon>
        <taxon>Anura</taxon>
        <taxon>Neobatrachia</taxon>
        <taxon>Ranoidea</taxon>
        <taxon>Ranidae</taxon>
        <taxon>Staurois</taxon>
    </lineage>
</organism>